<name>A0A2H6KC57_9APIC</name>
<accession>A0A2H6KC57</accession>
<sequence length="457" mass="50919">MATCRSFFFRFKGLCTRRKEAALVREPTVAVPIEEVPPPQPTEAPSSETTGEASVSSIDVPLLPINNVLSPSSIATTREPDAEEFEIKNDTPLVTEDVYDPLIMSFSPRVSRRRNDAAKGDTCNSPSKAVSSFSETEALSTSCGHAAEQGVFWYGITLLSDVGNKPVADHAQKTDAPVLDEHISTDMSADCSPSKLKKCRSSLRYYDLMGHRISEDWTNLNSRVYDALLQYFTGSDPTSGHKISKQWSDNVKLLMGKKTAKIVAAFKVAYQGQLDFESSYMICQSVFTAQKSMRIDLIIRARVMSCIRILTFRGVRVMIWALGNQRMPTAEGDPASSLDRMHREWYTVGPNSHYLQQLFPADIVAYNLVQPEKLQPELEHQLTQVAGIDVITSRSRFIAAKPGHITEAQSFIGHTMEVIDARQPVVCMLQRAGIQCDRLCHVQLRVGDKVRFYTTKG</sequence>
<feature type="compositionally biased region" description="Polar residues" evidence="1">
    <location>
        <begin position="43"/>
        <end position="53"/>
    </location>
</feature>
<evidence type="ECO:0000256" key="1">
    <source>
        <dbReference type="SAM" id="MobiDB-lite"/>
    </source>
</evidence>
<feature type="region of interest" description="Disordered" evidence="1">
    <location>
        <begin position="33"/>
        <end position="53"/>
    </location>
</feature>
<dbReference type="EMBL" id="BDSA01000002">
    <property type="protein sequence ID" value="GBE60578.1"/>
    <property type="molecule type" value="Genomic_DNA"/>
</dbReference>
<comment type="caution">
    <text evidence="2">The sequence shown here is derived from an EMBL/GenBank/DDBJ whole genome shotgun (WGS) entry which is preliminary data.</text>
</comment>
<dbReference type="Proteomes" id="UP000236319">
    <property type="component" value="Unassembled WGS sequence"/>
</dbReference>
<reference evidence="2 3" key="1">
    <citation type="journal article" date="2017" name="BMC Genomics">
        <title>Whole-genome assembly of Babesia ovata and comparative genomics between closely related pathogens.</title>
        <authorList>
            <person name="Yamagishi J."/>
            <person name="Asada M."/>
            <person name="Hakimi H."/>
            <person name="Tanaka T.Q."/>
            <person name="Sugimoto C."/>
            <person name="Kawazu S."/>
        </authorList>
    </citation>
    <scope>NUCLEOTIDE SEQUENCE [LARGE SCALE GENOMIC DNA]</scope>
    <source>
        <strain evidence="2 3">Miyake</strain>
    </source>
</reference>
<dbReference type="RefSeq" id="XP_028866821.1">
    <property type="nucleotide sequence ID" value="XM_029010988.1"/>
</dbReference>
<dbReference type="GeneID" id="39874348"/>
<dbReference type="OrthoDB" id="407343at2759"/>
<organism evidence="2 3">
    <name type="scientific">Babesia ovata</name>
    <dbReference type="NCBI Taxonomy" id="189622"/>
    <lineage>
        <taxon>Eukaryota</taxon>
        <taxon>Sar</taxon>
        <taxon>Alveolata</taxon>
        <taxon>Apicomplexa</taxon>
        <taxon>Aconoidasida</taxon>
        <taxon>Piroplasmida</taxon>
        <taxon>Babesiidae</taxon>
        <taxon>Babesia</taxon>
    </lineage>
</organism>
<evidence type="ECO:0000313" key="3">
    <source>
        <dbReference type="Proteomes" id="UP000236319"/>
    </source>
</evidence>
<evidence type="ECO:0000313" key="2">
    <source>
        <dbReference type="EMBL" id="GBE60578.1"/>
    </source>
</evidence>
<keyword evidence="3" id="KW-1185">Reference proteome</keyword>
<gene>
    <name evidence="2" type="ORF">BOVATA_020710</name>
</gene>
<protein>
    <submittedName>
        <fullName evidence="2">Uncharacterized protein</fullName>
    </submittedName>
</protein>
<proteinExistence type="predicted"/>
<dbReference type="VEuPathDB" id="PiroplasmaDB:BOVATA_020710"/>
<dbReference type="AlphaFoldDB" id="A0A2H6KC57"/>